<dbReference type="InterPro" id="IPR032508">
    <property type="entry name" value="FecR_C"/>
</dbReference>
<dbReference type="PANTHER" id="PTHR30273:SF2">
    <property type="entry name" value="PROTEIN FECR"/>
    <property type="match status" value="1"/>
</dbReference>
<dbReference type="InterPro" id="IPR012373">
    <property type="entry name" value="Ferrdict_sens_TM"/>
</dbReference>
<evidence type="ECO:0000259" key="2">
    <source>
        <dbReference type="Pfam" id="PF04773"/>
    </source>
</evidence>
<reference evidence="4 5" key="1">
    <citation type="submission" date="2020-11" db="EMBL/GenBank/DDBJ databases">
        <title>Pedobacter endophytica, an endophytic bacteria isolated form Carex pumila.</title>
        <authorList>
            <person name="Peng Y."/>
            <person name="Jiang L."/>
            <person name="Lee J."/>
        </authorList>
    </citation>
    <scope>NUCLEOTIDE SEQUENCE [LARGE SCALE GENOMIC DNA]</scope>
    <source>
        <strain evidence="4 5">JBR3-12</strain>
    </source>
</reference>
<feature type="domain" description="Protein FecR C-terminal" evidence="3">
    <location>
        <begin position="322"/>
        <end position="388"/>
    </location>
</feature>
<dbReference type="AlphaFoldDB" id="A0A7S9L105"/>
<evidence type="ECO:0000313" key="5">
    <source>
        <dbReference type="Proteomes" id="UP000594759"/>
    </source>
</evidence>
<feature type="domain" description="FecR protein" evidence="2">
    <location>
        <begin position="184"/>
        <end position="279"/>
    </location>
</feature>
<dbReference type="Pfam" id="PF04773">
    <property type="entry name" value="FecR"/>
    <property type="match status" value="1"/>
</dbReference>
<organism evidence="4 5">
    <name type="scientific">Pedobacter endophyticus</name>
    <dbReference type="NCBI Taxonomy" id="2789740"/>
    <lineage>
        <taxon>Bacteria</taxon>
        <taxon>Pseudomonadati</taxon>
        <taxon>Bacteroidota</taxon>
        <taxon>Sphingobacteriia</taxon>
        <taxon>Sphingobacteriales</taxon>
        <taxon>Sphingobacteriaceae</taxon>
        <taxon>Pedobacter</taxon>
    </lineage>
</organism>
<dbReference type="GO" id="GO:0016989">
    <property type="term" value="F:sigma factor antagonist activity"/>
    <property type="evidence" value="ECO:0007669"/>
    <property type="project" value="TreeGrafter"/>
</dbReference>
<keyword evidence="1" id="KW-0472">Membrane</keyword>
<dbReference type="Gene3D" id="3.55.50.30">
    <property type="match status" value="1"/>
</dbReference>
<dbReference type="RefSeq" id="WP_196099955.1">
    <property type="nucleotide sequence ID" value="NZ_CP064939.1"/>
</dbReference>
<dbReference type="FunFam" id="2.60.120.1440:FF:000001">
    <property type="entry name" value="Putative anti-sigma factor"/>
    <property type="match status" value="1"/>
</dbReference>
<dbReference type="KEGG" id="pex:IZT61_04255"/>
<dbReference type="Pfam" id="PF16344">
    <property type="entry name" value="FecR_C"/>
    <property type="match status" value="1"/>
</dbReference>
<accession>A0A7S9L105</accession>
<evidence type="ECO:0000256" key="1">
    <source>
        <dbReference type="SAM" id="Phobius"/>
    </source>
</evidence>
<dbReference type="PANTHER" id="PTHR30273">
    <property type="entry name" value="PERIPLASMIC SIGNAL SENSOR AND SIGMA FACTOR ACTIVATOR FECR-RELATED"/>
    <property type="match status" value="1"/>
</dbReference>
<evidence type="ECO:0000259" key="3">
    <source>
        <dbReference type="Pfam" id="PF16344"/>
    </source>
</evidence>
<keyword evidence="1" id="KW-0812">Transmembrane</keyword>
<keyword evidence="1" id="KW-1133">Transmembrane helix</keyword>
<sequence length="394" mass="44358">MPENNDRINLLLEQYINKTISESDFNELFDYISKDENRHIFDDFMKKVDKISLPDADVHHIDWQQMYDNIVAGKKEKSRFAILVTIGKTITIAASLIMTMYLGYKFFNKQPVDYAVQTTAKQDLVPGSNKAILKLADGSEIILNNAQNGVLTQQGHSKVSKSNDGLIEYNEQTANGEETVYVNTLSTPRGGQYKLMLPDKSLVWLNAQSSITFPSAFTGKQRKVSVTGEAYFEVTKDKTKPFMVETGSSSVEVLGTHFNVNVYPNEENAAITLLEGSIKLNHNNSSKLLLPGQQAIYNAHSSGIELKRVDLDNVVDWKNGLFIFEDASVAEVMRQIERWYNVDVKYIGKTPDIKFNGVISRNNNVSKLLKLLQAAGNIDFKINEKTIEVKQINK</sequence>
<dbReference type="EMBL" id="CP064939">
    <property type="protein sequence ID" value="QPH40501.1"/>
    <property type="molecule type" value="Genomic_DNA"/>
</dbReference>
<feature type="transmembrane region" description="Helical" evidence="1">
    <location>
        <begin position="80"/>
        <end position="104"/>
    </location>
</feature>
<dbReference type="InterPro" id="IPR006860">
    <property type="entry name" value="FecR"/>
</dbReference>
<protein>
    <submittedName>
        <fullName evidence="4">FecR domain-containing protein</fullName>
    </submittedName>
</protein>
<dbReference type="Proteomes" id="UP000594759">
    <property type="component" value="Chromosome"/>
</dbReference>
<name>A0A7S9L105_9SPHI</name>
<dbReference type="Gene3D" id="2.60.120.1440">
    <property type="match status" value="1"/>
</dbReference>
<gene>
    <name evidence="4" type="ORF">IZT61_04255</name>
</gene>
<evidence type="ECO:0000313" key="4">
    <source>
        <dbReference type="EMBL" id="QPH40501.1"/>
    </source>
</evidence>
<keyword evidence="5" id="KW-1185">Reference proteome</keyword>
<proteinExistence type="predicted"/>